<sequence>MSTAANQDDQLPTAGKKGGTAISKLIIGTILIGFIAYVIYDSASGEGRVTDTVDDFLQWVEDNPTEGVFAFIGVYFVATVLFIPGTILTLGAGFVFSSAFGLGPGVLLASAAVFVGASTGAIASFLLGRYLLQDWVTTLTQKYTVFEAIDGALTHNGFKIMSLLRLSPIIPFNALNYIAGVTSISFRDNTLALFFILPGTILYVFLGSSAGSLSDSESSGSDQTTTIITVVFGVIFGFLAIAATSYYAKKELRAVIARQEAEAMADGVPVDRDGASVEVNRGETA</sequence>
<evidence type="ECO:0000256" key="4">
    <source>
        <dbReference type="ARBA" id="ARBA00022989"/>
    </source>
</evidence>
<keyword evidence="2" id="KW-1003">Cell membrane</keyword>
<feature type="transmembrane region" description="Helical" evidence="6">
    <location>
        <begin position="68"/>
        <end position="94"/>
    </location>
</feature>
<organism evidence="8">
    <name type="scientific">Leptocylindrus danicus</name>
    <dbReference type="NCBI Taxonomy" id="163516"/>
    <lineage>
        <taxon>Eukaryota</taxon>
        <taxon>Sar</taxon>
        <taxon>Stramenopiles</taxon>
        <taxon>Ochrophyta</taxon>
        <taxon>Bacillariophyta</taxon>
        <taxon>Coscinodiscophyceae</taxon>
        <taxon>Chaetocerotophycidae</taxon>
        <taxon>Leptocylindrales</taxon>
        <taxon>Leptocylindraceae</taxon>
        <taxon>Leptocylindrus</taxon>
    </lineage>
</organism>
<evidence type="ECO:0000256" key="1">
    <source>
        <dbReference type="ARBA" id="ARBA00004651"/>
    </source>
</evidence>
<accession>A0A7S2PDT1</accession>
<name>A0A7S2PDT1_9STRA</name>
<evidence type="ECO:0000256" key="5">
    <source>
        <dbReference type="ARBA" id="ARBA00023136"/>
    </source>
</evidence>
<feature type="transmembrane region" description="Helical" evidence="6">
    <location>
        <begin position="191"/>
        <end position="213"/>
    </location>
</feature>
<dbReference type="InterPro" id="IPR032816">
    <property type="entry name" value="VTT_dom"/>
</dbReference>
<protein>
    <recommendedName>
        <fullName evidence="7">VTT domain-containing protein</fullName>
    </recommendedName>
</protein>
<evidence type="ECO:0000259" key="7">
    <source>
        <dbReference type="Pfam" id="PF09335"/>
    </source>
</evidence>
<evidence type="ECO:0000256" key="3">
    <source>
        <dbReference type="ARBA" id="ARBA00022692"/>
    </source>
</evidence>
<dbReference type="EMBL" id="HBGY01022504">
    <property type="protein sequence ID" value="CAD9593521.1"/>
    <property type="molecule type" value="Transcribed_RNA"/>
</dbReference>
<feature type="transmembrane region" description="Helical" evidence="6">
    <location>
        <begin position="106"/>
        <end position="127"/>
    </location>
</feature>
<keyword evidence="5 6" id="KW-0472">Membrane</keyword>
<feature type="transmembrane region" description="Helical" evidence="6">
    <location>
        <begin position="21"/>
        <end position="40"/>
    </location>
</feature>
<dbReference type="PANTHER" id="PTHR12677">
    <property type="entry name" value="GOLGI APPARATUS MEMBRANE PROTEIN TVP38-RELATED"/>
    <property type="match status" value="1"/>
</dbReference>
<dbReference type="AlphaFoldDB" id="A0A7S2PDT1"/>
<evidence type="ECO:0000256" key="2">
    <source>
        <dbReference type="ARBA" id="ARBA00022475"/>
    </source>
</evidence>
<keyword evidence="4 6" id="KW-1133">Transmembrane helix</keyword>
<dbReference type="Pfam" id="PF09335">
    <property type="entry name" value="VTT_dom"/>
    <property type="match status" value="1"/>
</dbReference>
<reference evidence="8" key="1">
    <citation type="submission" date="2021-01" db="EMBL/GenBank/DDBJ databases">
        <authorList>
            <person name="Corre E."/>
            <person name="Pelletier E."/>
            <person name="Niang G."/>
            <person name="Scheremetjew M."/>
            <person name="Finn R."/>
            <person name="Kale V."/>
            <person name="Holt S."/>
            <person name="Cochrane G."/>
            <person name="Meng A."/>
            <person name="Brown T."/>
            <person name="Cohen L."/>
        </authorList>
    </citation>
    <scope>NUCLEOTIDE SEQUENCE</scope>
    <source>
        <strain evidence="8">B650</strain>
    </source>
</reference>
<proteinExistence type="predicted"/>
<evidence type="ECO:0000313" key="8">
    <source>
        <dbReference type="EMBL" id="CAD9593521.1"/>
    </source>
</evidence>
<feature type="domain" description="VTT" evidence="7">
    <location>
        <begin position="83"/>
        <end position="208"/>
    </location>
</feature>
<comment type="subcellular location">
    <subcellularLocation>
        <location evidence="1">Cell membrane</location>
        <topology evidence="1">Multi-pass membrane protein</topology>
    </subcellularLocation>
</comment>
<dbReference type="GO" id="GO:0005886">
    <property type="term" value="C:plasma membrane"/>
    <property type="evidence" value="ECO:0007669"/>
    <property type="project" value="UniProtKB-SubCell"/>
</dbReference>
<keyword evidence="3 6" id="KW-0812">Transmembrane</keyword>
<gene>
    <name evidence="8" type="ORF">LDAN0321_LOCUS14223</name>
</gene>
<dbReference type="PANTHER" id="PTHR12677:SF59">
    <property type="entry name" value="GOLGI APPARATUS MEMBRANE PROTEIN TVP38-RELATED"/>
    <property type="match status" value="1"/>
</dbReference>
<dbReference type="InterPro" id="IPR015414">
    <property type="entry name" value="TMEM64"/>
</dbReference>
<feature type="transmembrane region" description="Helical" evidence="6">
    <location>
        <begin position="225"/>
        <end position="248"/>
    </location>
</feature>
<evidence type="ECO:0000256" key="6">
    <source>
        <dbReference type="SAM" id="Phobius"/>
    </source>
</evidence>